<dbReference type="EMBL" id="QFFI01000010">
    <property type="protein sequence ID" value="PWG63491.1"/>
    <property type="molecule type" value="Genomic_DNA"/>
</dbReference>
<dbReference type="NCBIfam" id="TIGR00281">
    <property type="entry name" value="SMC-Scp complex subunit ScpB"/>
    <property type="match status" value="1"/>
</dbReference>
<dbReference type="InterPro" id="IPR036390">
    <property type="entry name" value="WH_DNA-bd_sf"/>
</dbReference>
<dbReference type="SUPFAM" id="SSF46785">
    <property type="entry name" value="Winged helix' DNA-binding domain"/>
    <property type="match status" value="2"/>
</dbReference>
<sequence>MSRPPLEHILEGALLAAGEPLSVERLRGLFEAHEQPEPGEVRAAMDRLAQAYEGRGVEVKALASGYRIQVRESLAPWVSKLWEEKPGRYSRALLETLAIIAYRQPITRSEIEEIRGVSVSSGIMRTLQERGWVRIAGHRDVPGRPAVFATTRAFLDYFNLQGLDQLPTLMALRDPDDEQPELDLRFSEERQRSTTADGHGPAEAPE</sequence>
<organism evidence="6 7">
    <name type="scientific">Sediminicurvatus halobius</name>
    <dbReference type="NCBI Taxonomy" id="2182432"/>
    <lineage>
        <taxon>Bacteria</taxon>
        <taxon>Pseudomonadati</taxon>
        <taxon>Pseudomonadota</taxon>
        <taxon>Gammaproteobacteria</taxon>
        <taxon>Chromatiales</taxon>
        <taxon>Ectothiorhodospiraceae</taxon>
        <taxon>Sediminicurvatus</taxon>
    </lineage>
</organism>
<dbReference type="Proteomes" id="UP000245474">
    <property type="component" value="Unassembled WGS sequence"/>
</dbReference>
<keyword evidence="1" id="KW-0963">Cytoplasm</keyword>
<feature type="compositionally biased region" description="Basic and acidic residues" evidence="5">
    <location>
        <begin position="182"/>
        <end position="192"/>
    </location>
</feature>
<name>A0A2U2N2N4_9GAMM</name>
<dbReference type="Pfam" id="PF04079">
    <property type="entry name" value="SMC_ScpB"/>
    <property type="match status" value="1"/>
</dbReference>
<dbReference type="OrthoDB" id="9806226at2"/>
<dbReference type="InterPro" id="IPR005234">
    <property type="entry name" value="ScpB_csome_segregation"/>
</dbReference>
<reference evidence="6 7" key="1">
    <citation type="submission" date="2018-05" db="EMBL/GenBank/DDBJ databases">
        <title>Spiribacter halobius sp. nov., a moderately halophilic bacterium isolated from marine solar saltern.</title>
        <authorList>
            <person name="Zheng W.-S."/>
            <person name="Lu D.-C."/>
            <person name="Du Z.-J."/>
        </authorList>
    </citation>
    <scope>NUCLEOTIDE SEQUENCE [LARGE SCALE GENOMIC DNA]</scope>
    <source>
        <strain evidence="6 7">E85</strain>
    </source>
</reference>
<dbReference type="GO" id="GO:0051301">
    <property type="term" value="P:cell division"/>
    <property type="evidence" value="ECO:0007669"/>
    <property type="project" value="UniProtKB-KW"/>
</dbReference>
<evidence type="ECO:0000256" key="1">
    <source>
        <dbReference type="ARBA" id="ARBA00022490"/>
    </source>
</evidence>
<dbReference type="PIRSF" id="PIRSF019345">
    <property type="entry name" value="ScpB"/>
    <property type="match status" value="1"/>
</dbReference>
<dbReference type="PANTHER" id="PTHR34298">
    <property type="entry name" value="SEGREGATION AND CONDENSATION PROTEIN B"/>
    <property type="match status" value="1"/>
</dbReference>
<protein>
    <submittedName>
        <fullName evidence="6">SMC-Scp complex subunit ScpB</fullName>
    </submittedName>
</protein>
<dbReference type="AlphaFoldDB" id="A0A2U2N2N4"/>
<evidence type="ECO:0000256" key="2">
    <source>
        <dbReference type="ARBA" id="ARBA00022618"/>
    </source>
</evidence>
<evidence type="ECO:0000256" key="4">
    <source>
        <dbReference type="ARBA" id="ARBA00023306"/>
    </source>
</evidence>
<dbReference type="InterPro" id="IPR036388">
    <property type="entry name" value="WH-like_DNA-bd_sf"/>
</dbReference>
<dbReference type="GO" id="GO:0051304">
    <property type="term" value="P:chromosome separation"/>
    <property type="evidence" value="ECO:0007669"/>
    <property type="project" value="InterPro"/>
</dbReference>
<comment type="caution">
    <text evidence="6">The sequence shown here is derived from an EMBL/GenBank/DDBJ whole genome shotgun (WGS) entry which is preliminary data.</text>
</comment>
<proteinExistence type="predicted"/>
<keyword evidence="4" id="KW-0131">Cell cycle</keyword>
<dbReference type="RefSeq" id="WP_109678016.1">
    <property type="nucleotide sequence ID" value="NZ_CP086615.1"/>
</dbReference>
<dbReference type="Gene3D" id="1.10.10.10">
    <property type="entry name" value="Winged helix-like DNA-binding domain superfamily/Winged helix DNA-binding domain"/>
    <property type="match status" value="2"/>
</dbReference>
<accession>A0A2U2N2N4</accession>
<dbReference type="PANTHER" id="PTHR34298:SF2">
    <property type="entry name" value="SEGREGATION AND CONDENSATION PROTEIN B"/>
    <property type="match status" value="1"/>
</dbReference>
<feature type="region of interest" description="Disordered" evidence="5">
    <location>
        <begin position="174"/>
        <end position="206"/>
    </location>
</feature>
<keyword evidence="3" id="KW-0159">Chromosome partition</keyword>
<evidence type="ECO:0000313" key="6">
    <source>
        <dbReference type="EMBL" id="PWG63491.1"/>
    </source>
</evidence>
<gene>
    <name evidence="6" type="primary">scpB</name>
    <name evidence="6" type="ORF">DEM34_07965</name>
</gene>
<evidence type="ECO:0000313" key="7">
    <source>
        <dbReference type="Proteomes" id="UP000245474"/>
    </source>
</evidence>
<evidence type="ECO:0000256" key="3">
    <source>
        <dbReference type="ARBA" id="ARBA00022829"/>
    </source>
</evidence>
<keyword evidence="2" id="KW-0132">Cell division</keyword>
<evidence type="ECO:0000256" key="5">
    <source>
        <dbReference type="SAM" id="MobiDB-lite"/>
    </source>
</evidence>
<keyword evidence="7" id="KW-1185">Reference proteome</keyword>